<feature type="domain" description="DUF676" evidence="1">
    <location>
        <begin position="47"/>
        <end position="131"/>
    </location>
</feature>
<evidence type="ECO:0000313" key="3">
    <source>
        <dbReference type="Proteomes" id="UP000015442"/>
    </source>
</evidence>
<keyword evidence="2" id="KW-0378">Hydrolase</keyword>
<accession>T0FAL7</accession>
<dbReference type="SUPFAM" id="SSF53474">
    <property type="entry name" value="alpha/beta-Hydrolases"/>
    <property type="match status" value="1"/>
</dbReference>
<organism evidence="2 3">
    <name type="scientific">Leptospira noguchii serovar Panama str. CZ214</name>
    <dbReference type="NCBI Taxonomy" id="1001595"/>
    <lineage>
        <taxon>Bacteria</taxon>
        <taxon>Pseudomonadati</taxon>
        <taxon>Spirochaetota</taxon>
        <taxon>Spirochaetia</taxon>
        <taxon>Leptospirales</taxon>
        <taxon>Leptospiraceae</taxon>
        <taxon>Leptospira</taxon>
    </lineage>
</organism>
<sequence length="257" mass="29579">MKLLFCILIKPFHCMKNTFYIVIIFYSISIFSKDEREQRGEKASECILFVHGFLRSSSQLKRIGDYFLRYGYSVHYIDYVSRVNRIEEISDIYVLPAVKLKCVNHDKIHFVTHSAGGVIVRYFLGKYHLENLGRIVMLAPPNKGSEVADFLSQFSFINCLLGPMLKELRTDKTSFVNSLELPNYEYGVIIGNSTLDPISSMIIPDDDDGRVSIDKSRLANMKDFLLVNRTHTFIMDAAEVQQASLNFIQTGRFLKFE</sequence>
<dbReference type="PANTHER" id="PTHR37946:SF1">
    <property type="entry name" value="SLL1969 PROTEIN"/>
    <property type="match status" value="1"/>
</dbReference>
<dbReference type="PANTHER" id="PTHR37946">
    <property type="entry name" value="SLL1969 PROTEIN"/>
    <property type="match status" value="1"/>
</dbReference>
<name>T0FAL7_9LEPT</name>
<protein>
    <submittedName>
        <fullName evidence="2">Alpha/beta hydrolase family protein</fullName>
    </submittedName>
</protein>
<dbReference type="GO" id="GO:0016787">
    <property type="term" value="F:hydrolase activity"/>
    <property type="evidence" value="ECO:0007669"/>
    <property type="project" value="UniProtKB-KW"/>
</dbReference>
<dbReference type="EMBL" id="AKWY02000033">
    <property type="protein sequence ID" value="EQA70188.1"/>
    <property type="molecule type" value="Genomic_DNA"/>
</dbReference>
<dbReference type="Proteomes" id="UP000015442">
    <property type="component" value="Unassembled WGS sequence"/>
</dbReference>
<dbReference type="AlphaFoldDB" id="T0FAL7"/>
<comment type="caution">
    <text evidence="2">The sequence shown here is derived from an EMBL/GenBank/DDBJ whole genome shotgun (WGS) entry which is preliminary data.</text>
</comment>
<gene>
    <name evidence="2" type="ORF">LEP1GSC059_4198</name>
</gene>
<proteinExistence type="predicted"/>
<dbReference type="Gene3D" id="3.40.50.1820">
    <property type="entry name" value="alpha/beta hydrolase"/>
    <property type="match status" value="1"/>
</dbReference>
<reference evidence="2 3" key="1">
    <citation type="submission" date="2013-05" db="EMBL/GenBank/DDBJ databases">
        <authorList>
            <person name="Harkins D.M."/>
            <person name="Durkin A.S."/>
            <person name="Brinkac L.M."/>
            <person name="Haft D.H."/>
            <person name="Selengut J.D."/>
            <person name="Sanka R."/>
            <person name="DePew J."/>
            <person name="Purushe J."/>
            <person name="Hartskeerl R.A."/>
            <person name="Ahmed A."/>
            <person name="van der Linden H."/>
            <person name="Goris M.G.A."/>
            <person name="Vinetz J.M."/>
            <person name="Sutton G.G."/>
            <person name="Nierman W.C."/>
            <person name="Fouts D.E."/>
        </authorList>
    </citation>
    <scope>NUCLEOTIDE SEQUENCE [LARGE SCALE GENOMIC DNA]</scope>
    <source>
        <strain evidence="2 3">CZ214</strain>
    </source>
</reference>
<evidence type="ECO:0000313" key="2">
    <source>
        <dbReference type="EMBL" id="EQA70188.1"/>
    </source>
</evidence>
<dbReference type="InterPro" id="IPR007751">
    <property type="entry name" value="DUF676_lipase-like"/>
</dbReference>
<dbReference type="Pfam" id="PF05057">
    <property type="entry name" value="DUF676"/>
    <property type="match status" value="1"/>
</dbReference>
<dbReference type="InterPro" id="IPR029058">
    <property type="entry name" value="AB_hydrolase_fold"/>
</dbReference>
<evidence type="ECO:0000259" key="1">
    <source>
        <dbReference type="Pfam" id="PF05057"/>
    </source>
</evidence>